<name>A0A3E0DQZ0_9BACT</name>
<comment type="caution">
    <text evidence="7">The sequence shown here is derived from an EMBL/GenBank/DDBJ whole genome shotgun (WGS) entry which is preliminary data.</text>
</comment>
<keyword evidence="8" id="KW-1185">Reference proteome</keyword>
<dbReference type="InterPro" id="IPR013766">
    <property type="entry name" value="Thioredoxin_domain"/>
</dbReference>
<organism evidence="7 8">
    <name type="scientific">Algoriphagus antarcticus</name>
    <dbReference type="NCBI Taxonomy" id="238540"/>
    <lineage>
        <taxon>Bacteria</taxon>
        <taxon>Pseudomonadati</taxon>
        <taxon>Bacteroidota</taxon>
        <taxon>Cytophagia</taxon>
        <taxon>Cytophagales</taxon>
        <taxon>Cyclobacteriaceae</taxon>
        <taxon>Algoriphagus</taxon>
    </lineage>
</organism>
<dbReference type="InterPro" id="IPR050553">
    <property type="entry name" value="Thioredoxin_ResA/DsbE_sf"/>
</dbReference>
<dbReference type="GO" id="GO:0016491">
    <property type="term" value="F:oxidoreductase activity"/>
    <property type="evidence" value="ECO:0007669"/>
    <property type="project" value="InterPro"/>
</dbReference>
<feature type="domain" description="Thioredoxin" evidence="6">
    <location>
        <begin position="55"/>
        <end position="194"/>
    </location>
</feature>
<dbReference type="OrthoDB" id="662072at2"/>
<dbReference type="InterPro" id="IPR036249">
    <property type="entry name" value="Thioredoxin-like_sf"/>
</dbReference>
<evidence type="ECO:0000256" key="4">
    <source>
        <dbReference type="ARBA" id="ARBA00023284"/>
    </source>
</evidence>
<dbReference type="GO" id="GO:0030313">
    <property type="term" value="C:cell envelope"/>
    <property type="evidence" value="ECO:0007669"/>
    <property type="project" value="UniProtKB-SubCell"/>
</dbReference>
<proteinExistence type="predicted"/>
<dbReference type="GO" id="GO:0016209">
    <property type="term" value="F:antioxidant activity"/>
    <property type="evidence" value="ECO:0007669"/>
    <property type="project" value="InterPro"/>
</dbReference>
<reference evidence="7 8" key="1">
    <citation type="submission" date="2018-08" db="EMBL/GenBank/DDBJ databases">
        <title>Genomic Encyclopedia of Archaeal and Bacterial Type Strains, Phase II (KMG-II): from individual species to whole genera.</title>
        <authorList>
            <person name="Goeker M."/>
        </authorList>
    </citation>
    <scope>NUCLEOTIDE SEQUENCE [LARGE SCALE GENOMIC DNA]</scope>
    <source>
        <strain evidence="7 8">DSM 15986</strain>
    </source>
</reference>
<dbReference type="EMBL" id="QUNF01000013">
    <property type="protein sequence ID" value="REG85424.1"/>
    <property type="molecule type" value="Genomic_DNA"/>
</dbReference>
<sequence length="194" mass="21081">MKKTNLIILFTVLIGGAAYLGYLSKLGDTVEAAPPSPTSSTAPASSSTPASTPASTVASNLPDFTLDDINGDAKSIHELAGNKPTVFIYFNSTCHLCQDELASISKRIDEFKDYNVILTTVEPIEEMLGLVVRLGIRDKDFVHFLLDAKMEVATFYQIRSVPSIFLYDAKKQLVGDYAGITEVDLLLEKLSQGN</sequence>
<keyword evidence="4" id="KW-0676">Redox-active center</keyword>
<evidence type="ECO:0000259" key="6">
    <source>
        <dbReference type="PROSITE" id="PS51352"/>
    </source>
</evidence>
<keyword evidence="3" id="KW-1015">Disulfide bond</keyword>
<evidence type="ECO:0000313" key="7">
    <source>
        <dbReference type="EMBL" id="REG85424.1"/>
    </source>
</evidence>
<protein>
    <submittedName>
        <fullName evidence="7">AhpC/TSA family protein</fullName>
    </submittedName>
</protein>
<dbReference type="Gene3D" id="3.40.30.10">
    <property type="entry name" value="Glutaredoxin"/>
    <property type="match status" value="1"/>
</dbReference>
<dbReference type="Proteomes" id="UP000256405">
    <property type="component" value="Unassembled WGS sequence"/>
</dbReference>
<dbReference type="PANTHER" id="PTHR42852:SF6">
    <property type="entry name" value="THIOL:DISULFIDE INTERCHANGE PROTEIN DSBE"/>
    <property type="match status" value="1"/>
</dbReference>
<evidence type="ECO:0000256" key="5">
    <source>
        <dbReference type="SAM" id="MobiDB-lite"/>
    </source>
</evidence>
<evidence type="ECO:0000256" key="3">
    <source>
        <dbReference type="ARBA" id="ARBA00023157"/>
    </source>
</evidence>
<comment type="subcellular location">
    <subcellularLocation>
        <location evidence="1">Cell envelope</location>
    </subcellularLocation>
</comment>
<dbReference type="Pfam" id="PF00578">
    <property type="entry name" value="AhpC-TSA"/>
    <property type="match status" value="1"/>
</dbReference>
<dbReference type="AlphaFoldDB" id="A0A3E0DQZ0"/>
<evidence type="ECO:0000256" key="1">
    <source>
        <dbReference type="ARBA" id="ARBA00004196"/>
    </source>
</evidence>
<dbReference type="PROSITE" id="PS51352">
    <property type="entry name" value="THIOREDOXIN_2"/>
    <property type="match status" value="1"/>
</dbReference>
<feature type="compositionally biased region" description="Low complexity" evidence="5">
    <location>
        <begin position="38"/>
        <end position="56"/>
    </location>
</feature>
<keyword evidence="2" id="KW-0201">Cytochrome c-type biogenesis</keyword>
<dbReference type="RefSeq" id="WP_086542433.1">
    <property type="nucleotide sequence ID" value="NZ_MSSW01000046.1"/>
</dbReference>
<evidence type="ECO:0000313" key="8">
    <source>
        <dbReference type="Proteomes" id="UP000256405"/>
    </source>
</evidence>
<dbReference type="SUPFAM" id="SSF52833">
    <property type="entry name" value="Thioredoxin-like"/>
    <property type="match status" value="1"/>
</dbReference>
<dbReference type="PANTHER" id="PTHR42852">
    <property type="entry name" value="THIOL:DISULFIDE INTERCHANGE PROTEIN DSBE"/>
    <property type="match status" value="1"/>
</dbReference>
<dbReference type="InterPro" id="IPR000866">
    <property type="entry name" value="AhpC/TSA"/>
</dbReference>
<dbReference type="GO" id="GO:0017004">
    <property type="term" value="P:cytochrome complex assembly"/>
    <property type="evidence" value="ECO:0007669"/>
    <property type="project" value="UniProtKB-KW"/>
</dbReference>
<evidence type="ECO:0000256" key="2">
    <source>
        <dbReference type="ARBA" id="ARBA00022748"/>
    </source>
</evidence>
<gene>
    <name evidence="7" type="ORF">C8N25_113114</name>
</gene>
<accession>A0A3E0DQZ0</accession>
<feature type="region of interest" description="Disordered" evidence="5">
    <location>
        <begin position="32"/>
        <end position="59"/>
    </location>
</feature>